<feature type="compositionally biased region" description="Basic and acidic residues" evidence="6">
    <location>
        <begin position="1335"/>
        <end position="1347"/>
    </location>
</feature>
<reference evidence="9" key="1">
    <citation type="submission" date="2023-12" db="EMBL/GenBank/DDBJ databases">
        <authorList>
            <person name="Brown T."/>
        </authorList>
    </citation>
    <scope>NUCLEOTIDE SEQUENCE</scope>
</reference>
<dbReference type="SMART" id="SM00233">
    <property type="entry name" value="PH"/>
    <property type="match status" value="1"/>
</dbReference>
<feature type="region of interest" description="Disordered" evidence="6">
    <location>
        <begin position="975"/>
        <end position="1037"/>
    </location>
</feature>
<feature type="compositionally biased region" description="Basic and acidic residues" evidence="6">
    <location>
        <begin position="1190"/>
        <end position="1210"/>
    </location>
</feature>
<feature type="region of interest" description="Disordered" evidence="6">
    <location>
        <begin position="230"/>
        <end position="253"/>
    </location>
</feature>
<feature type="region of interest" description="Disordered" evidence="6">
    <location>
        <begin position="185"/>
        <end position="218"/>
    </location>
</feature>
<dbReference type="Pfam" id="PF17838">
    <property type="entry name" value="PH_16"/>
    <property type="match status" value="1"/>
</dbReference>
<dbReference type="PANTHER" id="PTHR47440:SF1">
    <property type="entry name" value="RHO_RAC GUANINE NUCLEOTIDE EXCHANGE FACTOR 18"/>
    <property type="match status" value="1"/>
</dbReference>
<evidence type="ECO:0008006" key="11">
    <source>
        <dbReference type="Google" id="ProtNLM"/>
    </source>
</evidence>
<dbReference type="InterPro" id="IPR037744">
    <property type="entry name" value="ARHGEF18_PH"/>
</dbReference>
<dbReference type="Gene3D" id="1.20.900.10">
    <property type="entry name" value="Dbl homology (DH) domain"/>
    <property type="match status" value="1"/>
</dbReference>
<sequence length="1347" mass="149115">MAAPGLSHSWPAFPKLWLKRRAFKRGSESKPCVQSFDTGAADLTTSSSRGSWRPGHLDFFSTMGDKQEDAVPGPLRDGTEDLSLDWGALQGSQYLQDLGLEAPAHGQTGVARARDPPSGAAGSGSAPSGSAGPRGRPRRCSWARPRSCSDSWQRCSLDASAVSEGPCLPRTLATLALNLPGESPQAWTKEHLSGGGTPAEHPGQKGAGLEERVRSQSVPVTLDEISALERSRASEVPARAAQGLEPPGPERVEKDRVEPDHLLMVQQVLQELRQYHGAQQRAHLSVSPREAPSNLTWFEFLSESEDGAISIERSDRGTTRVKGRLSSLRSRVTRHKDKGRSQGPLKDKDQDARERRERVDGHQLSRGASSGHSACPPCSPPALSPASVKEPPRPTPLSDGSLALSRNAGMTVSQKGGPQPAPSQAGAGARLGPVIGEMDEADSVFLKFKQTADDSLSLTSSNAESIFVEDSYLASLRSEIESDAHEFEAESWSLSVDPAYAKEQKKEVVKRQDVIYELIQTEVHHVRTLKIMLKVYSRALQEELQFSSKAIGRLFSCADDLLEVHGHFLSRLKERRQESLEEGSDRNYIIQEIGDLLVQQFSGENGERMKKKYGVFCSGHNEAVSHYKLLLQQNKKFQNLIKKLGSSSIVRRLGIQECILLVTQRITKYPVLVERIIQNTEAGSKDHEDLTQALNLIRDIISQVDTQVSECEKGQRLREIAGRMDLKSSSKLKNGLPFRKEDMLQRQLHLEGPLAWKTAAGRLKDVLAVLLTDVLLLLQEKDQKYVFASVDSKRPVISLQKLIVREVANEEKAMFLISASLQGPEMYEIYTSSKEERNAWMAHIRRAVESCPVEEEGPFIETEEERKVVEARALRLRDFQERLRLKDQQIAQSLREKQQIFLEMAEMSGLDDQAQPRLLFRGGDLPENLQGEVILKSAMTEIEDIQSLICRRLGGSRGLAEDGGASAGLHQRAEAFGGSDRTSDPGKSDSFRKKVCGSDLSPGDWQDPVSSPDVKLGDPPGASEEAPWTVEAPGTESGPRLPVVLELELVQRIQTLSQLLLSLQAAITQQDSYVETQRASIQEREKQFRLQSTRGNLLLLEQERQRDFEKQREELAGERAELERQRRAYQHDLERLREAQRAVERERERLELLQRLKRQSTAPGALPPEPPSEAQPPSHPASFNGEGLEGPERPEVARRDSALAESRPARSDVPIQLLSTTNQTQRQAAVQQQIPTKLAAFTKGGKDKGGKSRGSQRSESSASFDLKQQQLFCKLTGKEEHAPRSHSSLSPIRRSSHRSASPQDFFAQAPSPAAEDTSPEGTPFLPAPQPLTPLNKEEASREDVIFF</sequence>
<evidence type="ECO:0000256" key="3">
    <source>
        <dbReference type="ARBA" id="ARBA00022553"/>
    </source>
</evidence>
<feature type="compositionally biased region" description="Pro residues" evidence="6">
    <location>
        <begin position="1165"/>
        <end position="1179"/>
    </location>
</feature>
<organism evidence="9 10">
    <name type="scientific">Pipistrellus nathusii</name>
    <name type="common">Nathusius' pipistrelle</name>
    <dbReference type="NCBI Taxonomy" id="59473"/>
    <lineage>
        <taxon>Eukaryota</taxon>
        <taxon>Metazoa</taxon>
        <taxon>Chordata</taxon>
        <taxon>Craniata</taxon>
        <taxon>Vertebrata</taxon>
        <taxon>Euteleostomi</taxon>
        <taxon>Mammalia</taxon>
        <taxon>Eutheria</taxon>
        <taxon>Laurasiatheria</taxon>
        <taxon>Chiroptera</taxon>
        <taxon>Yangochiroptera</taxon>
        <taxon>Vespertilionidae</taxon>
        <taxon>Pipistrellus</taxon>
    </lineage>
</organism>
<evidence type="ECO:0000256" key="2">
    <source>
        <dbReference type="ARBA" id="ARBA00022490"/>
    </source>
</evidence>
<dbReference type="SMART" id="SM00325">
    <property type="entry name" value="RhoGEF"/>
    <property type="match status" value="1"/>
</dbReference>
<evidence type="ECO:0000313" key="10">
    <source>
        <dbReference type="Proteomes" id="UP001314169"/>
    </source>
</evidence>
<dbReference type="CDD" id="cd00160">
    <property type="entry name" value="RhoGEF"/>
    <property type="match status" value="1"/>
</dbReference>
<dbReference type="Pfam" id="PF00621">
    <property type="entry name" value="RhoGEF"/>
    <property type="match status" value="1"/>
</dbReference>
<evidence type="ECO:0000259" key="7">
    <source>
        <dbReference type="PROSITE" id="PS50003"/>
    </source>
</evidence>
<dbReference type="InterPro" id="IPR041020">
    <property type="entry name" value="PH_16"/>
</dbReference>
<dbReference type="InterPro" id="IPR000219">
    <property type="entry name" value="DH_dom"/>
</dbReference>
<evidence type="ECO:0000256" key="4">
    <source>
        <dbReference type="ARBA" id="ARBA00022658"/>
    </source>
</evidence>
<feature type="region of interest" description="Disordered" evidence="6">
    <location>
        <begin position="314"/>
        <end position="430"/>
    </location>
</feature>
<dbReference type="InterPro" id="IPR001849">
    <property type="entry name" value="PH_domain"/>
</dbReference>
<feature type="compositionally biased region" description="Basic and acidic residues" evidence="6">
    <location>
        <begin position="981"/>
        <end position="992"/>
    </location>
</feature>
<keyword evidence="4" id="KW-0344">Guanine-nucleotide releasing factor</keyword>
<protein>
    <recommendedName>
        <fullName evidence="11">Rho guanine nucleotide exchange factor 18</fullName>
    </recommendedName>
</protein>
<gene>
    <name evidence="9" type="ORF">MPIPNATIZW_LOCUS13464</name>
</gene>
<feature type="compositionally biased region" description="Low complexity" evidence="6">
    <location>
        <begin position="1220"/>
        <end position="1233"/>
    </location>
</feature>
<dbReference type="SUPFAM" id="SSF48065">
    <property type="entry name" value="DBL homology domain (DH-domain)"/>
    <property type="match status" value="1"/>
</dbReference>
<keyword evidence="3" id="KW-0597">Phosphoprotein</keyword>
<evidence type="ECO:0000259" key="8">
    <source>
        <dbReference type="PROSITE" id="PS50010"/>
    </source>
</evidence>
<accession>A0ABP0A3T4</accession>
<dbReference type="PROSITE" id="PS50003">
    <property type="entry name" value="PH_DOMAIN"/>
    <property type="match status" value="1"/>
</dbReference>
<dbReference type="EMBL" id="OY882862">
    <property type="protein sequence ID" value="CAK6445158.1"/>
    <property type="molecule type" value="Genomic_DNA"/>
</dbReference>
<feature type="compositionally biased region" description="Polar residues" evidence="6">
    <location>
        <begin position="1262"/>
        <end position="1271"/>
    </location>
</feature>
<name>A0ABP0A3T4_PIPNA</name>
<dbReference type="SUPFAM" id="SSF50729">
    <property type="entry name" value="PH domain-like"/>
    <property type="match status" value="1"/>
</dbReference>
<feature type="compositionally biased region" description="Basic and acidic residues" evidence="6">
    <location>
        <begin position="345"/>
        <end position="363"/>
    </location>
</feature>
<evidence type="ECO:0000313" key="9">
    <source>
        <dbReference type="EMBL" id="CAK6445158.1"/>
    </source>
</evidence>
<feature type="compositionally biased region" description="Low complexity" evidence="6">
    <location>
        <begin position="116"/>
        <end position="134"/>
    </location>
</feature>
<keyword evidence="5" id="KW-0175">Coiled coil</keyword>
<keyword evidence="10" id="KW-1185">Reference proteome</keyword>
<feature type="region of interest" description="Disordered" evidence="6">
    <location>
        <begin position="26"/>
        <end position="83"/>
    </location>
</feature>
<feature type="compositionally biased region" description="Low complexity" evidence="6">
    <location>
        <begin position="413"/>
        <end position="428"/>
    </location>
</feature>
<proteinExistence type="predicted"/>
<evidence type="ECO:0000256" key="6">
    <source>
        <dbReference type="SAM" id="MobiDB-lite"/>
    </source>
</evidence>
<feature type="region of interest" description="Disordered" evidence="6">
    <location>
        <begin position="98"/>
        <end position="151"/>
    </location>
</feature>
<dbReference type="Proteomes" id="UP001314169">
    <property type="component" value="Chromosome 5"/>
</dbReference>
<keyword evidence="2" id="KW-0963">Cytoplasm</keyword>
<dbReference type="Gene3D" id="2.30.29.30">
    <property type="entry name" value="Pleckstrin-homology domain (PH domain)/Phosphotyrosine-binding domain (PTB)"/>
    <property type="match status" value="1"/>
</dbReference>
<dbReference type="InterPro" id="IPR035899">
    <property type="entry name" value="DBL_dom_sf"/>
</dbReference>
<comment type="subcellular location">
    <subcellularLocation>
        <location evidence="1">Cytoplasm</location>
    </subcellularLocation>
</comment>
<dbReference type="InterPro" id="IPR053089">
    <property type="entry name" value="Rho_GEF18"/>
</dbReference>
<evidence type="ECO:0000256" key="1">
    <source>
        <dbReference type="ARBA" id="ARBA00004496"/>
    </source>
</evidence>
<feature type="region of interest" description="Disordered" evidence="6">
    <location>
        <begin position="1155"/>
        <end position="1347"/>
    </location>
</feature>
<dbReference type="PANTHER" id="PTHR47440">
    <property type="entry name" value="RIKEN CDNA A430078G23 GENE"/>
    <property type="match status" value="1"/>
</dbReference>
<feature type="domain" description="PH" evidence="7">
    <location>
        <begin position="747"/>
        <end position="849"/>
    </location>
</feature>
<evidence type="ECO:0000256" key="5">
    <source>
        <dbReference type="ARBA" id="ARBA00023054"/>
    </source>
</evidence>
<feature type="domain" description="DH" evidence="8">
    <location>
        <begin position="510"/>
        <end position="707"/>
    </location>
</feature>
<dbReference type="InterPro" id="IPR011993">
    <property type="entry name" value="PH-like_dom_sf"/>
</dbReference>
<dbReference type="PROSITE" id="PS50010">
    <property type="entry name" value="DH_2"/>
    <property type="match status" value="1"/>
</dbReference>
<dbReference type="CDD" id="cd15794">
    <property type="entry name" value="PH_ARHGEF18"/>
    <property type="match status" value="1"/>
</dbReference>